<evidence type="ECO:0000256" key="1">
    <source>
        <dbReference type="SAM" id="Coils"/>
    </source>
</evidence>
<organism evidence="4 5">
    <name type="scientific">Maioricimonas rarisocia</name>
    <dbReference type="NCBI Taxonomy" id="2528026"/>
    <lineage>
        <taxon>Bacteria</taxon>
        <taxon>Pseudomonadati</taxon>
        <taxon>Planctomycetota</taxon>
        <taxon>Planctomycetia</taxon>
        <taxon>Planctomycetales</taxon>
        <taxon>Planctomycetaceae</taxon>
        <taxon>Maioricimonas</taxon>
    </lineage>
</organism>
<evidence type="ECO:0000313" key="5">
    <source>
        <dbReference type="Proteomes" id="UP000320496"/>
    </source>
</evidence>
<dbReference type="KEGG" id="mri:Mal4_50800"/>
<evidence type="ECO:0000256" key="2">
    <source>
        <dbReference type="SAM" id="MobiDB-lite"/>
    </source>
</evidence>
<evidence type="ECO:0000256" key="3">
    <source>
        <dbReference type="SAM" id="SignalP"/>
    </source>
</evidence>
<dbReference type="AlphaFoldDB" id="A0A517ZE54"/>
<keyword evidence="5" id="KW-1185">Reference proteome</keyword>
<dbReference type="RefSeq" id="WP_145371985.1">
    <property type="nucleotide sequence ID" value="NZ_CP036275.1"/>
</dbReference>
<accession>A0A517ZE54</accession>
<dbReference type="OrthoDB" id="213467at2"/>
<evidence type="ECO:0000313" key="4">
    <source>
        <dbReference type="EMBL" id="QDU40720.1"/>
    </source>
</evidence>
<feature type="coiled-coil region" evidence="1">
    <location>
        <begin position="142"/>
        <end position="183"/>
    </location>
</feature>
<evidence type="ECO:0008006" key="6">
    <source>
        <dbReference type="Google" id="ProtNLM"/>
    </source>
</evidence>
<feature type="signal peptide" evidence="3">
    <location>
        <begin position="1"/>
        <end position="23"/>
    </location>
</feature>
<sequence length="240" mass="26738" precursor="true">MSRNLIWLAALLLAVATAGPAMSPVAHSDDASGPKQADGKANDKAANAAREKAALAFAAEHHPELATLIRQLRRMNPDAYQKAIQDLSRASERISRFEERAPERYAVELALWKLDSRIRLLAAQSAMSDADDRREQIRELLLERADVRLEHLQQERARLLARVERLDRSIEELQTRRSEVVEKELTNLLKSARSRAAEKRTSARRKAPADSPKAGATDRSRKPAATEEGGSRGTNRKAPQ</sequence>
<reference evidence="4 5" key="1">
    <citation type="submission" date="2019-02" db="EMBL/GenBank/DDBJ databases">
        <title>Deep-cultivation of Planctomycetes and their phenomic and genomic characterization uncovers novel biology.</title>
        <authorList>
            <person name="Wiegand S."/>
            <person name="Jogler M."/>
            <person name="Boedeker C."/>
            <person name="Pinto D."/>
            <person name="Vollmers J."/>
            <person name="Rivas-Marin E."/>
            <person name="Kohn T."/>
            <person name="Peeters S.H."/>
            <person name="Heuer A."/>
            <person name="Rast P."/>
            <person name="Oberbeckmann S."/>
            <person name="Bunk B."/>
            <person name="Jeske O."/>
            <person name="Meyerdierks A."/>
            <person name="Storesund J.E."/>
            <person name="Kallscheuer N."/>
            <person name="Luecker S."/>
            <person name="Lage O.M."/>
            <person name="Pohl T."/>
            <person name="Merkel B.J."/>
            <person name="Hornburger P."/>
            <person name="Mueller R.-W."/>
            <person name="Bruemmer F."/>
            <person name="Labrenz M."/>
            <person name="Spormann A.M."/>
            <person name="Op den Camp H."/>
            <person name="Overmann J."/>
            <person name="Amann R."/>
            <person name="Jetten M.S.M."/>
            <person name="Mascher T."/>
            <person name="Medema M.H."/>
            <person name="Devos D.P."/>
            <person name="Kaster A.-K."/>
            <person name="Ovreas L."/>
            <person name="Rohde M."/>
            <person name="Galperin M.Y."/>
            <person name="Jogler C."/>
        </authorList>
    </citation>
    <scope>NUCLEOTIDE SEQUENCE [LARGE SCALE GENOMIC DNA]</scope>
    <source>
        <strain evidence="4 5">Mal4</strain>
    </source>
</reference>
<dbReference type="EMBL" id="CP036275">
    <property type="protein sequence ID" value="QDU40720.1"/>
    <property type="molecule type" value="Genomic_DNA"/>
</dbReference>
<keyword evidence="1" id="KW-0175">Coiled coil</keyword>
<gene>
    <name evidence="4" type="ORF">Mal4_50800</name>
</gene>
<feature type="region of interest" description="Disordered" evidence="2">
    <location>
        <begin position="23"/>
        <end position="45"/>
    </location>
</feature>
<feature type="chain" id="PRO_5022167157" description="Chromosome partition protein Smc" evidence="3">
    <location>
        <begin position="24"/>
        <end position="240"/>
    </location>
</feature>
<dbReference type="Proteomes" id="UP000320496">
    <property type="component" value="Chromosome"/>
</dbReference>
<proteinExistence type="predicted"/>
<feature type="region of interest" description="Disordered" evidence="2">
    <location>
        <begin position="190"/>
        <end position="240"/>
    </location>
</feature>
<protein>
    <recommendedName>
        <fullName evidence="6">Chromosome partition protein Smc</fullName>
    </recommendedName>
</protein>
<name>A0A517ZE54_9PLAN</name>
<feature type="compositionally biased region" description="Basic and acidic residues" evidence="2">
    <location>
        <begin position="27"/>
        <end position="45"/>
    </location>
</feature>
<keyword evidence="3" id="KW-0732">Signal</keyword>
<feature type="compositionally biased region" description="Basic and acidic residues" evidence="2">
    <location>
        <begin position="216"/>
        <end position="225"/>
    </location>
</feature>